<dbReference type="Proteomes" id="UP000596742">
    <property type="component" value="Unassembled WGS sequence"/>
</dbReference>
<evidence type="ECO:0000256" key="1">
    <source>
        <dbReference type="SAM" id="Phobius"/>
    </source>
</evidence>
<evidence type="ECO:0000313" key="2">
    <source>
        <dbReference type="EMBL" id="VDI49999.1"/>
    </source>
</evidence>
<name>A0A8B6FHS2_MYTGA</name>
<dbReference type="AlphaFoldDB" id="A0A8B6FHS2"/>
<evidence type="ECO:0000313" key="3">
    <source>
        <dbReference type="Proteomes" id="UP000596742"/>
    </source>
</evidence>
<keyword evidence="1" id="KW-0472">Membrane</keyword>
<reference evidence="2" key="1">
    <citation type="submission" date="2018-11" db="EMBL/GenBank/DDBJ databases">
        <authorList>
            <person name="Alioto T."/>
            <person name="Alioto T."/>
        </authorList>
    </citation>
    <scope>NUCLEOTIDE SEQUENCE</scope>
</reference>
<organism evidence="2 3">
    <name type="scientific">Mytilus galloprovincialis</name>
    <name type="common">Mediterranean mussel</name>
    <dbReference type="NCBI Taxonomy" id="29158"/>
    <lineage>
        <taxon>Eukaryota</taxon>
        <taxon>Metazoa</taxon>
        <taxon>Spiralia</taxon>
        <taxon>Lophotrochozoa</taxon>
        <taxon>Mollusca</taxon>
        <taxon>Bivalvia</taxon>
        <taxon>Autobranchia</taxon>
        <taxon>Pteriomorphia</taxon>
        <taxon>Mytilida</taxon>
        <taxon>Mytiloidea</taxon>
        <taxon>Mytilidae</taxon>
        <taxon>Mytilinae</taxon>
        <taxon>Mytilus</taxon>
    </lineage>
</organism>
<comment type="caution">
    <text evidence="2">The sequence shown here is derived from an EMBL/GenBank/DDBJ whole genome shotgun (WGS) entry which is preliminary data.</text>
</comment>
<keyword evidence="1" id="KW-1133">Transmembrane helix</keyword>
<keyword evidence="1" id="KW-0812">Transmembrane</keyword>
<gene>
    <name evidence="2" type="ORF">MGAL_10B011894</name>
</gene>
<feature type="transmembrane region" description="Helical" evidence="1">
    <location>
        <begin position="6"/>
        <end position="27"/>
    </location>
</feature>
<protein>
    <submittedName>
        <fullName evidence="2">Uncharacterized protein</fullName>
    </submittedName>
</protein>
<accession>A0A8B6FHS2</accession>
<proteinExistence type="predicted"/>
<keyword evidence="3" id="KW-1185">Reference proteome</keyword>
<dbReference type="EMBL" id="UYJE01006906">
    <property type="protein sequence ID" value="VDI49999.1"/>
    <property type="molecule type" value="Genomic_DNA"/>
</dbReference>
<sequence length="110" mass="12348">MNAFAQNVYCFVTVITLLSSACGYIILNTNNLEDMIENDSRKDVFSTADELALLKLLRPSKFDDLLLANSNALDKQIDETFADGNRQKMTDFEVQSKRLACIQYGCKPGK</sequence>